<reference evidence="1" key="1">
    <citation type="submission" date="2014-07" db="EMBL/GenBank/DDBJ databases">
        <authorList>
            <person name="Hornung V.Bastian."/>
        </authorList>
    </citation>
    <scope>NUCLEOTIDE SEQUENCE</scope>
    <source>
        <strain evidence="1">PCE-S</strain>
    </source>
</reference>
<gene>
    <name evidence="1" type="ORF">DPCES_5071</name>
</gene>
<organism evidence="1">
    <name type="scientific">Desulfitobacterium hafniense</name>
    <name type="common">Desulfitobacterium frappieri</name>
    <dbReference type="NCBI Taxonomy" id="49338"/>
    <lineage>
        <taxon>Bacteria</taxon>
        <taxon>Bacillati</taxon>
        <taxon>Bacillota</taxon>
        <taxon>Clostridia</taxon>
        <taxon>Eubacteriales</taxon>
        <taxon>Desulfitobacteriaceae</taxon>
        <taxon>Desulfitobacterium</taxon>
    </lineage>
</organism>
<name>A0A098B9B5_DESHA</name>
<dbReference type="EMBL" id="LK996017">
    <property type="protein sequence ID" value="CDX04957.1"/>
    <property type="molecule type" value="Genomic_DNA"/>
</dbReference>
<dbReference type="AlphaFoldDB" id="A0A098B9B5"/>
<dbReference type="PATRIC" id="fig|49338.4.peg.5456"/>
<dbReference type="PROSITE" id="PS51257">
    <property type="entry name" value="PROKAR_LIPOPROTEIN"/>
    <property type="match status" value="1"/>
</dbReference>
<keyword evidence="1" id="KW-0449">Lipoprotein</keyword>
<evidence type="ECO:0000313" key="1">
    <source>
        <dbReference type="EMBL" id="CDX04957.1"/>
    </source>
</evidence>
<dbReference type="RefSeq" id="WP_208926614.1">
    <property type="nucleotide sequence ID" value="NZ_LK996017.1"/>
</dbReference>
<protein>
    <submittedName>
        <fullName evidence="1">Prokaryotic membrane lipoprotein lipid attachment site profile</fullName>
    </submittedName>
</protein>
<accession>A0A098B9B5</accession>
<proteinExistence type="predicted"/>
<sequence length="209" mass="23804">MVRRILVPAMLCIALLLGGYGCMSKEKQNINDAALEYMEQKYGEKFEYVRPWGSSYTTPGRRQILVSCASLPNKEILVVISGDKKTESYSDNYMDLFYESQVSEYIKQVADKHFGNFAVEISIIRSPTAKGISPTTGFDEYILNENHIVDANIIIKTSDEETVREFLAELKKLGVHFSLGITITSTNERFTAQYFHDSKDVFLQRRASR</sequence>